<gene>
    <name evidence="2" type="ORF">Pfra01_002223700</name>
</gene>
<dbReference type="PANTHER" id="PTHR44329:SF214">
    <property type="entry name" value="PROTEIN KINASE DOMAIN-CONTAINING PROTEIN"/>
    <property type="match status" value="1"/>
</dbReference>
<evidence type="ECO:0000259" key="1">
    <source>
        <dbReference type="PROSITE" id="PS50011"/>
    </source>
</evidence>
<dbReference type="OrthoDB" id="7464126at2759"/>
<dbReference type="Gene3D" id="1.10.510.10">
    <property type="entry name" value="Transferase(Phosphotransferase) domain 1"/>
    <property type="match status" value="1"/>
</dbReference>
<proteinExistence type="predicted"/>
<reference evidence="2" key="1">
    <citation type="submission" date="2023-04" db="EMBL/GenBank/DDBJ databases">
        <title>Phytophthora fragariaefolia NBRC 109709.</title>
        <authorList>
            <person name="Ichikawa N."/>
            <person name="Sato H."/>
            <person name="Tonouchi N."/>
        </authorList>
    </citation>
    <scope>NUCLEOTIDE SEQUENCE</scope>
    <source>
        <strain evidence="2">NBRC 109709</strain>
    </source>
</reference>
<dbReference type="Pfam" id="PF00069">
    <property type="entry name" value="Pkinase"/>
    <property type="match status" value="1"/>
</dbReference>
<dbReference type="InterPro" id="IPR011009">
    <property type="entry name" value="Kinase-like_dom_sf"/>
</dbReference>
<dbReference type="PROSITE" id="PS50011">
    <property type="entry name" value="PROTEIN_KINASE_DOM"/>
    <property type="match status" value="1"/>
</dbReference>
<dbReference type="GO" id="GO:0005524">
    <property type="term" value="F:ATP binding"/>
    <property type="evidence" value="ECO:0007669"/>
    <property type="project" value="InterPro"/>
</dbReference>
<feature type="domain" description="Protein kinase" evidence="1">
    <location>
        <begin position="1"/>
        <end position="258"/>
    </location>
</feature>
<dbReference type="InterPro" id="IPR051681">
    <property type="entry name" value="Ser/Thr_Kinases-Pseudokinases"/>
</dbReference>
<protein>
    <submittedName>
        <fullName evidence="2">Unnamed protein product</fullName>
    </submittedName>
</protein>
<dbReference type="EMBL" id="BSXT01003323">
    <property type="protein sequence ID" value="GMF53671.1"/>
    <property type="molecule type" value="Genomic_DNA"/>
</dbReference>
<name>A0A9W7D447_9STRA</name>
<evidence type="ECO:0000313" key="2">
    <source>
        <dbReference type="EMBL" id="GMF53671.1"/>
    </source>
</evidence>
<comment type="caution">
    <text evidence="2">The sequence shown here is derived from an EMBL/GenBank/DDBJ whole genome shotgun (WGS) entry which is preliminary data.</text>
</comment>
<dbReference type="PANTHER" id="PTHR44329">
    <property type="entry name" value="SERINE/THREONINE-PROTEIN KINASE TNNI3K-RELATED"/>
    <property type="match status" value="1"/>
</dbReference>
<accession>A0A9W7D447</accession>
<evidence type="ECO:0000313" key="3">
    <source>
        <dbReference type="Proteomes" id="UP001165121"/>
    </source>
</evidence>
<dbReference type="Proteomes" id="UP001165121">
    <property type="component" value="Unassembled WGS sequence"/>
</dbReference>
<dbReference type="AlphaFoldDB" id="A0A9W7D447"/>
<organism evidence="2 3">
    <name type="scientific">Phytophthora fragariaefolia</name>
    <dbReference type="NCBI Taxonomy" id="1490495"/>
    <lineage>
        <taxon>Eukaryota</taxon>
        <taxon>Sar</taxon>
        <taxon>Stramenopiles</taxon>
        <taxon>Oomycota</taxon>
        <taxon>Peronosporomycetes</taxon>
        <taxon>Peronosporales</taxon>
        <taxon>Peronosporaceae</taxon>
        <taxon>Phytophthora</taxon>
    </lineage>
</organism>
<dbReference type="InterPro" id="IPR000719">
    <property type="entry name" value="Prot_kinase_dom"/>
</dbReference>
<sequence>MSRVIQWLDADAVIKLFIPDAAHSTLEQEFRVWQQLRHPNVLKFYGVCQAGPSVIFFVCEYASPGSLAAYVEGYSLYEYEKPPLMWKYLHEAVLALEYLHEREIVHGHLRCSNILVGSDGLAKLSNFGLARVTKKSSLVSDAIGSMRWQAPEISGGKAPSRESDIYSFGMCILEAESGKIPWSMDDTASTREKKMKWNENGQEIISSDGNNPSTYHNFFGRYFPSFVLRSRELVWQMCRKDPHKRPNLPSIVYMLERLSVQESLDSSQPELEPASSFDDYLSGVMTHMWQKLQRCISESDNDQFRQLFERLKRIDHRLQESEQSESLLRQVYSLLTDAYRAVKMTPEETRLLRLTSTRITTTSLYSFRWRVDTLLASLGESVSEERETSLRQQHRDEADAFVAGITDIYFSAPTEVNIGGRKDRVSEKPES</sequence>
<dbReference type="GO" id="GO:0004674">
    <property type="term" value="F:protein serine/threonine kinase activity"/>
    <property type="evidence" value="ECO:0007669"/>
    <property type="project" value="TreeGrafter"/>
</dbReference>
<dbReference type="SUPFAM" id="SSF56112">
    <property type="entry name" value="Protein kinase-like (PK-like)"/>
    <property type="match status" value="1"/>
</dbReference>
<keyword evidence="3" id="KW-1185">Reference proteome</keyword>